<evidence type="ECO:0000313" key="3">
    <source>
        <dbReference type="EMBL" id="KAJ8366468.1"/>
    </source>
</evidence>
<sequence length="192" mass="21124">MDGSCIAAVFGLCVCLSLQHRASGETVLRSVKAGANFTLHCIHFESNRSTGSIDLKIQNFSDSNLGFYYCATTFSDKDGKDNHLRGKITTKLVYAADSMSSPSPSPTPLPAECDQCCPLLLIVCPVTALLAALLSAACVYCCCHREGSREPTIQLKKERARRTDQREDEGVNYATLEIRREHKHQDQTHTDP</sequence>
<keyword evidence="4" id="KW-1185">Reference proteome</keyword>
<feature type="compositionally biased region" description="Basic and acidic residues" evidence="1">
    <location>
        <begin position="154"/>
        <end position="169"/>
    </location>
</feature>
<organism evidence="3 4">
    <name type="scientific">Aldrovandia affinis</name>
    <dbReference type="NCBI Taxonomy" id="143900"/>
    <lineage>
        <taxon>Eukaryota</taxon>
        <taxon>Metazoa</taxon>
        <taxon>Chordata</taxon>
        <taxon>Craniata</taxon>
        <taxon>Vertebrata</taxon>
        <taxon>Euteleostomi</taxon>
        <taxon>Actinopterygii</taxon>
        <taxon>Neopterygii</taxon>
        <taxon>Teleostei</taxon>
        <taxon>Notacanthiformes</taxon>
        <taxon>Halosauridae</taxon>
        <taxon>Aldrovandia</taxon>
    </lineage>
</organism>
<feature type="signal peptide" evidence="2">
    <location>
        <begin position="1"/>
        <end position="24"/>
    </location>
</feature>
<feature type="compositionally biased region" description="Basic and acidic residues" evidence="1">
    <location>
        <begin position="177"/>
        <end position="192"/>
    </location>
</feature>
<proteinExistence type="predicted"/>
<gene>
    <name evidence="3" type="ORF">AAFF_G00353680</name>
</gene>
<feature type="region of interest" description="Disordered" evidence="1">
    <location>
        <begin position="154"/>
        <end position="192"/>
    </location>
</feature>
<name>A0AAD7R575_9TELE</name>
<evidence type="ECO:0000313" key="4">
    <source>
        <dbReference type="Proteomes" id="UP001221898"/>
    </source>
</evidence>
<dbReference type="EMBL" id="JAINUG010000588">
    <property type="protein sequence ID" value="KAJ8366468.1"/>
    <property type="molecule type" value="Genomic_DNA"/>
</dbReference>
<evidence type="ECO:0000256" key="1">
    <source>
        <dbReference type="SAM" id="MobiDB-lite"/>
    </source>
</evidence>
<dbReference type="Proteomes" id="UP001221898">
    <property type="component" value="Unassembled WGS sequence"/>
</dbReference>
<protein>
    <recommendedName>
        <fullName evidence="5">Immunoglobulin V-set domain-containing protein</fullName>
    </recommendedName>
</protein>
<feature type="chain" id="PRO_5042168973" description="Immunoglobulin V-set domain-containing protein" evidence="2">
    <location>
        <begin position="25"/>
        <end position="192"/>
    </location>
</feature>
<comment type="caution">
    <text evidence="3">The sequence shown here is derived from an EMBL/GenBank/DDBJ whole genome shotgun (WGS) entry which is preliminary data.</text>
</comment>
<reference evidence="3" key="1">
    <citation type="journal article" date="2023" name="Science">
        <title>Genome structures resolve the early diversification of teleost fishes.</title>
        <authorList>
            <person name="Parey E."/>
            <person name="Louis A."/>
            <person name="Montfort J."/>
            <person name="Bouchez O."/>
            <person name="Roques C."/>
            <person name="Iampietro C."/>
            <person name="Lluch J."/>
            <person name="Castinel A."/>
            <person name="Donnadieu C."/>
            <person name="Desvignes T."/>
            <person name="Floi Bucao C."/>
            <person name="Jouanno E."/>
            <person name="Wen M."/>
            <person name="Mejri S."/>
            <person name="Dirks R."/>
            <person name="Jansen H."/>
            <person name="Henkel C."/>
            <person name="Chen W.J."/>
            <person name="Zahm M."/>
            <person name="Cabau C."/>
            <person name="Klopp C."/>
            <person name="Thompson A.W."/>
            <person name="Robinson-Rechavi M."/>
            <person name="Braasch I."/>
            <person name="Lecointre G."/>
            <person name="Bobe J."/>
            <person name="Postlethwait J.H."/>
            <person name="Berthelot C."/>
            <person name="Roest Crollius H."/>
            <person name="Guiguen Y."/>
        </authorList>
    </citation>
    <scope>NUCLEOTIDE SEQUENCE</scope>
    <source>
        <strain evidence="3">NC1722</strain>
    </source>
</reference>
<keyword evidence="2" id="KW-0732">Signal</keyword>
<accession>A0AAD7R575</accession>
<evidence type="ECO:0008006" key="5">
    <source>
        <dbReference type="Google" id="ProtNLM"/>
    </source>
</evidence>
<dbReference type="AlphaFoldDB" id="A0AAD7R575"/>
<evidence type="ECO:0000256" key="2">
    <source>
        <dbReference type="SAM" id="SignalP"/>
    </source>
</evidence>